<keyword evidence="11" id="KW-0472">Membrane</keyword>
<dbReference type="Gene3D" id="6.10.340.10">
    <property type="match status" value="1"/>
</dbReference>
<reference evidence="13 14" key="1">
    <citation type="submission" date="2019-09" db="EMBL/GenBank/DDBJ databases">
        <title>Genome sequencing of strain KACC 19306.</title>
        <authorList>
            <person name="Heo J."/>
            <person name="Kim S.-J."/>
            <person name="Kim J.-S."/>
            <person name="Hong S.-B."/>
            <person name="Kwon S.-W."/>
        </authorList>
    </citation>
    <scope>NUCLEOTIDE SEQUENCE [LARGE SCALE GENOMIC DNA]</scope>
    <source>
        <strain evidence="13 14">KACC 19306</strain>
    </source>
</reference>
<feature type="region of interest" description="Disordered" evidence="10">
    <location>
        <begin position="703"/>
        <end position="818"/>
    </location>
</feature>
<dbReference type="SUPFAM" id="SSF55874">
    <property type="entry name" value="ATPase domain of HSP90 chaperone/DNA topoisomerase II/histidine kinase"/>
    <property type="match status" value="1"/>
</dbReference>
<dbReference type="Pfam" id="PF02518">
    <property type="entry name" value="HATPase_c"/>
    <property type="match status" value="1"/>
</dbReference>
<organism evidence="13 14">
    <name type="scientific">Agromyces intestinalis</name>
    <dbReference type="NCBI Taxonomy" id="2592652"/>
    <lineage>
        <taxon>Bacteria</taxon>
        <taxon>Bacillati</taxon>
        <taxon>Actinomycetota</taxon>
        <taxon>Actinomycetes</taxon>
        <taxon>Micrococcales</taxon>
        <taxon>Microbacteriaceae</taxon>
        <taxon>Agromyces</taxon>
    </lineage>
</organism>
<comment type="subcellular location">
    <subcellularLocation>
        <location evidence="2">Membrane</location>
    </subcellularLocation>
</comment>
<evidence type="ECO:0000313" key="14">
    <source>
        <dbReference type="Proteomes" id="UP000324678"/>
    </source>
</evidence>
<dbReference type="InterPro" id="IPR013587">
    <property type="entry name" value="Nitrate/nitrite_sensing"/>
</dbReference>
<dbReference type="SMART" id="SM00387">
    <property type="entry name" value="HATPase_c"/>
    <property type="match status" value="1"/>
</dbReference>
<dbReference type="InterPro" id="IPR003594">
    <property type="entry name" value="HATPase_dom"/>
</dbReference>
<evidence type="ECO:0000256" key="3">
    <source>
        <dbReference type="ARBA" id="ARBA00012438"/>
    </source>
</evidence>
<evidence type="ECO:0000256" key="4">
    <source>
        <dbReference type="ARBA" id="ARBA00022553"/>
    </source>
</evidence>
<dbReference type="PROSITE" id="PS50885">
    <property type="entry name" value="HAMP"/>
    <property type="match status" value="1"/>
</dbReference>
<evidence type="ECO:0000256" key="11">
    <source>
        <dbReference type="SAM" id="Phobius"/>
    </source>
</evidence>
<feature type="domain" description="HAMP" evidence="12">
    <location>
        <begin position="336"/>
        <end position="405"/>
    </location>
</feature>
<dbReference type="PANTHER" id="PTHR45436:SF5">
    <property type="entry name" value="SENSOR HISTIDINE KINASE TRCS"/>
    <property type="match status" value="1"/>
</dbReference>
<evidence type="ECO:0000256" key="2">
    <source>
        <dbReference type="ARBA" id="ARBA00004370"/>
    </source>
</evidence>
<keyword evidence="6 11" id="KW-0812">Transmembrane</keyword>
<feature type="transmembrane region" description="Helical" evidence="11">
    <location>
        <begin position="20"/>
        <end position="39"/>
    </location>
</feature>
<evidence type="ECO:0000256" key="9">
    <source>
        <dbReference type="ARBA" id="ARBA00023012"/>
    </source>
</evidence>
<evidence type="ECO:0000256" key="6">
    <source>
        <dbReference type="ARBA" id="ARBA00022692"/>
    </source>
</evidence>
<comment type="catalytic activity">
    <reaction evidence="1">
        <text>ATP + protein L-histidine = ADP + protein N-phospho-L-histidine.</text>
        <dbReference type="EC" id="2.7.13.3"/>
    </reaction>
</comment>
<dbReference type="InterPro" id="IPR003660">
    <property type="entry name" value="HAMP_dom"/>
</dbReference>
<keyword evidence="9" id="KW-0902">Two-component regulatory system</keyword>
<proteinExistence type="predicted"/>
<dbReference type="GO" id="GO:0005886">
    <property type="term" value="C:plasma membrane"/>
    <property type="evidence" value="ECO:0007669"/>
    <property type="project" value="TreeGrafter"/>
</dbReference>
<evidence type="ECO:0000256" key="1">
    <source>
        <dbReference type="ARBA" id="ARBA00000085"/>
    </source>
</evidence>
<keyword evidence="4" id="KW-0597">Phosphoprotein</keyword>
<dbReference type="EC" id="2.7.13.3" evidence="3"/>
<feature type="compositionally biased region" description="Polar residues" evidence="10">
    <location>
        <begin position="706"/>
        <end position="719"/>
    </location>
</feature>
<evidence type="ECO:0000256" key="8">
    <source>
        <dbReference type="ARBA" id="ARBA00022989"/>
    </source>
</evidence>
<dbReference type="Proteomes" id="UP000324678">
    <property type="component" value="Chromosome"/>
</dbReference>
<dbReference type="GO" id="GO:0000160">
    <property type="term" value="P:phosphorelay signal transduction system"/>
    <property type="evidence" value="ECO:0007669"/>
    <property type="project" value="UniProtKB-KW"/>
</dbReference>
<keyword evidence="5" id="KW-0808">Transferase</keyword>
<gene>
    <name evidence="13" type="ORF">FLP10_05390</name>
</gene>
<accession>A0A5C1YCZ3</accession>
<dbReference type="Gene3D" id="3.30.565.10">
    <property type="entry name" value="Histidine kinase-like ATPase, C-terminal domain"/>
    <property type="match status" value="1"/>
</dbReference>
<feature type="transmembrane region" description="Helical" evidence="11">
    <location>
        <begin position="313"/>
        <end position="334"/>
    </location>
</feature>
<dbReference type="AlphaFoldDB" id="A0A5C1YCZ3"/>
<dbReference type="InterPro" id="IPR050428">
    <property type="entry name" value="TCS_sensor_his_kinase"/>
</dbReference>
<keyword evidence="14" id="KW-1185">Reference proteome</keyword>
<sequence>MAEPSSGPTAQRTWWRGIRPRLIGVLLIPMVAALALGALRVEAAVAESQAASRAESLANILPDSFRLAIRLTVERDSANTGISGSAREGIRVATDRAIESWRDSAAAVDDSQDQTLHDDLDWVGGLLSHLDAVRTDIGEPRTRDGAAGTYTEMINTLLGLGARLPALEDPSIYRQADALAEVRTASEVLGSLRVVVAEALTTGQLDAQGLIQLAGDQGVWDRASQEFIAGSSPVAAEQFAALTDRGRGTQTTPLHVMDQMLLAGGVAGVDVTVEEWLKLYSDFVGEMEAVIVQAADDLAADVSDLRQSAQLTALLTAGVVLLVLLVAFALTVLASRSILTPLVALRQAALKIAHETLPERVRRIESGDGAVDTSVEPIPVGRHDEIGEVAEAFDEIHAEAVRLAGEQAQMRANVNRMFVNLSRRSQNLVERQLRLIDELEASEQDPDQLANLFQLDNLATRMRRNDESLLVLAGGDTGQSARGNVRVLDVLRAASSEIEQFARVEVDSSELAELRGAVAGDLVHLLAELIENAANFSPPDSPVAVRTLPRTVDAPLVIEIQDLGIGMTPDELVAANTKLQTTGGLDADVARMMGLVVTARLADRHRMSVSLRTGVPNGVVARVEVPLTALAVHGTKPIPVVSSPTTDAAAAAQAAAPALAAADAAPAEIAPPQPGSMFEEFEETPIFAALQSEWFNRRMPLVTSGREASSQDDPTTAVSEPSPSWSSPGDDGWKRAAEVAQRPREPELVTAGGLPKRVPGQNLVPGAAPAARQPSPQPRTTTVDERRSGALSSFQRGVSRARGDAATDSFRFERWEDE</sequence>
<evidence type="ECO:0000259" key="12">
    <source>
        <dbReference type="PROSITE" id="PS50885"/>
    </source>
</evidence>
<feature type="compositionally biased region" description="Low complexity" evidence="10">
    <location>
        <begin position="721"/>
        <end position="730"/>
    </location>
</feature>
<dbReference type="KEGG" id="ail:FLP10_05390"/>
<evidence type="ECO:0000256" key="5">
    <source>
        <dbReference type="ARBA" id="ARBA00022679"/>
    </source>
</evidence>
<dbReference type="CDD" id="cd06225">
    <property type="entry name" value="HAMP"/>
    <property type="match status" value="1"/>
</dbReference>
<protein>
    <recommendedName>
        <fullName evidence="3">histidine kinase</fullName>
        <ecNumber evidence="3">2.7.13.3</ecNumber>
    </recommendedName>
</protein>
<dbReference type="InterPro" id="IPR036890">
    <property type="entry name" value="HATPase_C_sf"/>
</dbReference>
<name>A0A5C1YCZ3_9MICO</name>
<evidence type="ECO:0000256" key="10">
    <source>
        <dbReference type="SAM" id="MobiDB-lite"/>
    </source>
</evidence>
<keyword evidence="8 11" id="KW-1133">Transmembrane helix</keyword>
<feature type="compositionally biased region" description="Basic and acidic residues" evidence="10">
    <location>
        <begin position="801"/>
        <end position="818"/>
    </location>
</feature>
<dbReference type="SMART" id="SM00304">
    <property type="entry name" value="HAMP"/>
    <property type="match status" value="1"/>
</dbReference>
<keyword evidence="7 13" id="KW-0418">Kinase</keyword>
<dbReference type="OrthoDB" id="4652229at2"/>
<evidence type="ECO:0000256" key="7">
    <source>
        <dbReference type="ARBA" id="ARBA00022777"/>
    </source>
</evidence>
<feature type="compositionally biased region" description="Basic and acidic residues" evidence="10">
    <location>
        <begin position="731"/>
        <end position="747"/>
    </location>
</feature>
<dbReference type="EMBL" id="CP043505">
    <property type="protein sequence ID" value="QEO13921.1"/>
    <property type="molecule type" value="Genomic_DNA"/>
</dbReference>
<dbReference type="Pfam" id="PF08376">
    <property type="entry name" value="NIT"/>
    <property type="match status" value="1"/>
</dbReference>
<dbReference type="Pfam" id="PF00672">
    <property type="entry name" value="HAMP"/>
    <property type="match status" value="1"/>
</dbReference>
<dbReference type="PANTHER" id="PTHR45436">
    <property type="entry name" value="SENSOR HISTIDINE KINASE YKOH"/>
    <property type="match status" value="1"/>
</dbReference>
<evidence type="ECO:0000313" key="13">
    <source>
        <dbReference type="EMBL" id="QEO13921.1"/>
    </source>
</evidence>
<dbReference type="GO" id="GO:0004673">
    <property type="term" value="F:protein histidine kinase activity"/>
    <property type="evidence" value="ECO:0007669"/>
    <property type="project" value="UniProtKB-EC"/>
</dbReference>